<reference evidence="5 6" key="1">
    <citation type="submission" date="2021-04" db="EMBL/GenBank/DDBJ databases">
        <title>Whole genome analysis of root endophytic bacterium Microbacterium paraoxydans ku-mp colonizing RP-bio226 rice variety.</title>
        <authorList>
            <person name="Ulaganathan K."/>
            <person name="Latha B."/>
        </authorList>
    </citation>
    <scope>NUCLEOTIDE SEQUENCE [LARGE SCALE GENOMIC DNA]</scope>
    <source>
        <strain evidence="6">ku-mp</strain>
    </source>
</reference>
<sequence length="117" mass="12586">MARRIVHQLVDDIDGSVLEVGEGETVHFSLNGTSYEIDLNTAHAEELRAALEPYISAGRRAGTGSSSASARSTSARKRPARNPEVAAIRAWANENGYTLSERGRIPAPILDAYKAAH</sequence>
<dbReference type="InterPro" id="IPR042261">
    <property type="entry name" value="Lsr2-like_dimerization"/>
</dbReference>
<accession>A0ABS5INB2</accession>
<feature type="region of interest" description="Disordered" evidence="2">
    <location>
        <begin position="58"/>
        <end position="82"/>
    </location>
</feature>
<feature type="compositionally biased region" description="Low complexity" evidence="2">
    <location>
        <begin position="58"/>
        <end position="73"/>
    </location>
</feature>
<dbReference type="EMBL" id="JAGTUK010000002">
    <property type="protein sequence ID" value="MBS0024453.1"/>
    <property type="molecule type" value="Genomic_DNA"/>
</dbReference>
<keyword evidence="1" id="KW-0238">DNA-binding</keyword>
<evidence type="ECO:0000256" key="1">
    <source>
        <dbReference type="ARBA" id="ARBA00023125"/>
    </source>
</evidence>
<name>A0ABS5INB2_9MICO</name>
<comment type="caution">
    <text evidence="5">The sequence shown here is derived from an EMBL/GenBank/DDBJ whole genome shotgun (WGS) entry which is preliminary data.</text>
</comment>
<dbReference type="Pfam" id="PF23359">
    <property type="entry name" value="Lsr2_DNA-bd"/>
    <property type="match status" value="1"/>
</dbReference>
<dbReference type="InterPro" id="IPR055370">
    <property type="entry name" value="Lsr2_DNA-bd"/>
</dbReference>
<evidence type="ECO:0000256" key="2">
    <source>
        <dbReference type="SAM" id="MobiDB-lite"/>
    </source>
</evidence>
<evidence type="ECO:0000313" key="5">
    <source>
        <dbReference type="EMBL" id="MBS0024453.1"/>
    </source>
</evidence>
<dbReference type="InterPro" id="IPR036625">
    <property type="entry name" value="E3-bd_dom_sf"/>
</dbReference>
<protein>
    <submittedName>
        <fullName evidence="5">Lsr2 family protein</fullName>
    </submittedName>
</protein>
<dbReference type="Gene3D" id="4.10.320.10">
    <property type="entry name" value="E3-binding domain"/>
    <property type="match status" value="1"/>
</dbReference>
<gene>
    <name evidence="5" type="ORF">KE274_10055</name>
</gene>
<dbReference type="InterPro" id="IPR024412">
    <property type="entry name" value="Lsr2_dim_dom"/>
</dbReference>
<dbReference type="Proteomes" id="UP000678243">
    <property type="component" value="Unassembled WGS sequence"/>
</dbReference>
<evidence type="ECO:0000259" key="3">
    <source>
        <dbReference type="Pfam" id="PF11774"/>
    </source>
</evidence>
<organism evidence="5 6">
    <name type="scientific">Microbacterium paraoxydans</name>
    <dbReference type="NCBI Taxonomy" id="199592"/>
    <lineage>
        <taxon>Bacteria</taxon>
        <taxon>Bacillati</taxon>
        <taxon>Actinomycetota</taxon>
        <taxon>Actinomycetes</taxon>
        <taxon>Micrococcales</taxon>
        <taxon>Microbacteriaceae</taxon>
        <taxon>Microbacterium</taxon>
    </lineage>
</organism>
<evidence type="ECO:0000313" key="6">
    <source>
        <dbReference type="Proteomes" id="UP000678243"/>
    </source>
</evidence>
<dbReference type="Pfam" id="PF11774">
    <property type="entry name" value="Lsr2"/>
    <property type="match status" value="1"/>
</dbReference>
<proteinExistence type="predicted"/>
<feature type="domain" description="Lsr2 dimerization" evidence="3">
    <location>
        <begin position="1"/>
        <end position="62"/>
    </location>
</feature>
<keyword evidence="6" id="KW-1185">Reference proteome</keyword>
<dbReference type="RefSeq" id="WP_211543285.1">
    <property type="nucleotide sequence ID" value="NZ_CBDREF010000001.1"/>
</dbReference>
<feature type="domain" description="Lsr2 DNA-binding" evidence="4">
    <location>
        <begin position="82"/>
        <end position="116"/>
    </location>
</feature>
<evidence type="ECO:0000259" key="4">
    <source>
        <dbReference type="Pfam" id="PF23359"/>
    </source>
</evidence>
<dbReference type="Gene3D" id="3.30.60.230">
    <property type="entry name" value="Lsr2, dimerization domain"/>
    <property type="match status" value="1"/>
</dbReference>